<sequence length="69" mass="7574">MSKSQVSRLYVEIDQRVNAFVSRPLEGAGPKFLARFGKREVLGVVTGPSEPETFWTDFLDLSPTVACAA</sequence>
<protein>
    <submittedName>
        <fullName evidence="1">Transposase, Mutator family</fullName>
    </submittedName>
</protein>
<evidence type="ECO:0000313" key="1">
    <source>
        <dbReference type="EMBL" id="CUH40180.1"/>
    </source>
</evidence>
<dbReference type="AlphaFoldDB" id="A0A0M7BBR9"/>
<accession>A0A0M7BBR9</accession>
<name>A0A0M7BBR9_9RHOB</name>
<dbReference type="Proteomes" id="UP000049455">
    <property type="component" value="Unassembled WGS sequence"/>
</dbReference>
<proteinExistence type="predicted"/>
<organism evidence="1 2">
    <name type="scientific">Jannaschia seosinensis</name>
    <dbReference type="NCBI Taxonomy" id="313367"/>
    <lineage>
        <taxon>Bacteria</taxon>
        <taxon>Pseudomonadati</taxon>
        <taxon>Pseudomonadota</taxon>
        <taxon>Alphaproteobacteria</taxon>
        <taxon>Rhodobacterales</taxon>
        <taxon>Roseobacteraceae</taxon>
        <taxon>Jannaschia</taxon>
    </lineage>
</organism>
<gene>
    <name evidence="1" type="ORF">JSE7799_02910</name>
</gene>
<evidence type="ECO:0000313" key="2">
    <source>
        <dbReference type="Proteomes" id="UP000049455"/>
    </source>
</evidence>
<keyword evidence="2" id="KW-1185">Reference proteome</keyword>
<dbReference type="EMBL" id="CYPR01000196">
    <property type="protein sequence ID" value="CUH40180.1"/>
    <property type="molecule type" value="Genomic_DNA"/>
</dbReference>
<dbReference type="STRING" id="313367.JSE7799_02910"/>
<reference evidence="1 2" key="1">
    <citation type="submission" date="2015-09" db="EMBL/GenBank/DDBJ databases">
        <authorList>
            <person name="Jackson K.R."/>
            <person name="Lunt B.L."/>
            <person name="Fisher J.N.B."/>
            <person name="Gardner A.V."/>
            <person name="Bailey M.E."/>
            <person name="Deus L.M."/>
            <person name="Earl A.S."/>
            <person name="Gibby P.D."/>
            <person name="Hartmann K.A."/>
            <person name="Liu J.E."/>
            <person name="Manci A.M."/>
            <person name="Nielsen D.A."/>
            <person name="Solomon M.B."/>
            <person name="Breakwell D.P."/>
            <person name="Burnett S.H."/>
            <person name="Grose J.H."/>
        </authorList>
    </citation>
    <scope>NUCLEOTIDE SEQUENCE [LARGE SCALE GENOMIC DNA]</scope>
    <source>
        <strain evidence="1 2">CECT 7799</strain>
    </source>
</reference>